<dbReference type="Proteomes" id="UP000610293">
    <property type="component" value="Unassembled WGS sequence"/>
</dbReference>
<reference evidence="2 3" key="1">
    <citation type="submission" date="2019-03" db="EMBL/GenBank/DDBJ databases">
        <title>Biocontrol and xenobiotic degradation properties of endophytic Pseudomonas fluorescens strain BRZ63.</title>
        <authorList>
            <person name="Chlebek D.A."/>
            <person name="Pinski A."/>
            <person name="Zur J.P."/>
            <person name="Michalska J."/>
            <person name="Hupert-Kocurek K.T."/>
        </authorList>
    </citation>
    <scope>NUCLEOTIDE SEQUENCE [LARGE SCALE GENOMIC DNA]</scope>
    <source>
        <strain evidence="2 3">BRZ63</strain>
    </source>
</reference>
<evidence type="ECO:0000313" key="2">
    <source>
        <dbReference type="EMBL" id="TFW44141.1"/>
    </source>
</evidence>
<dbReference type="Proteomes" id="UP000297322">
    <property type="component" value="Unassembled WGS sequence"/>
</dbReference>
<evidence type="ECO:0000313" key="3">
    <source>
        <dbReference type="Proteomes" id="UP000297322"/>
    </source>
</evidence>
<comment type="caution">
    <text evidence="2">The sequence shown here is derived from an EMBL/GenBank/DDBJ whole genome shotgun (WGS) entry which is preliminary data.</text>
</comment>
<gene>
    <name evidence="2" type="ORF">E4T65_06430</name>
    <name evidence="1" type="ORF">IFU03_17835</name>
</gene>
<dbReference type="EMBL" id="SPVI01000003">
    <property type="protein sequence ID" value="TFW44141.1"/>
    <property type="molecule type" value="Genomic_DNA"/>
</dbReference>
<proteinExistence type="predicted"/>
<evidence type="ECO:0008006" key="4">
    <source>
        <dbReference type="Google" id="ProtNLM"/>
    </source>
</evidence>
<evidence type="ECO:0000313" key="1">
    <source>
        <dbReference type="EMBL" id="MBD8271615.1"/>
    </source>
</evidence>
<dbReference type="RefSeq" id="WP_135196259.1">
    <property type="nucleotide sequence ID" value="NZ_JACYNJ010000012.1"/>
</dbReference>
<dbReference type="AlphaFoldDB" id="A0A4Y9TJ34"/>
<name>A0A4Y9TJ34_PSEFL</name>
<sequence length="224" mass="25609">MCISYNYLRAQRSKKPLNLLKPMLSAILFLVISGCAKTQHYEETDHKSSPPTKLPHGPIALIISDSATETIRQLSTYNNHYKNSWTARFYMDSIRQAYVETSDPALSLNGVTQALKKRFGEVHNYQSIEQASRSDSPLIAKLDIKTRLINNRASEPESFLSLEFYTPGGHYLGTVDSNIKRSLTPLWTNNKREQEIVAEIRQQREIQQQALELLDQRLSKIPTE</sequence>
<protein>
    <recommendedName>
        <fullName evidence="4">Lipoprotein</fullName>
    </recommendedName>
</protein>
<accession>A0A4Y9TJ34</accession>
<reference evidence="1" key="2">
    <citation type="journal article" date="2020" name="FEMS Microbiol. Ecol.">
        <title>Temporal dynamics of bacterial communities during seed development and maturation.</title>
        <authorList>
            <person name="Chesneau G."/>
            <person name="Torres-Cortes G."/>
            <person name="Briand M."/>
            <person name="Darrasse A."/>
            <person name="Preveaux A."/>
            <person name="Marais C."/>
            <person name="Jacques M.A."/>
            <person name="Shade A."/>
            <person name="Barret M."/>
        </authorList>
    </citation>
    <scope>NUCLEOTIDE SEQUENCE</scope>
    <source>
        <strain evidence="1">CFBP13533</strain>
    </source>
</reference>
<organism evidence="2 3">
    <name type="scientific">Pseudomonas fluorescens</name>
    <dbReference type="NCBI Taxonomy" id="294"/>
    <lineage>
        <taxon>Bacteria</taxon>
        <taxon>Pseudomonadati</taxon>
        <taxon>Pseudomonadota</taxon>
        <taxon>Gammaproteobacteria</taxon>
        <taxon>Pseudomonadales</taxon>
        <taxon>Pseudomonadaceae</taxon>
        <taxon>Pseudomonas</taxon>
    </lineage>
</organism>
<dbReference type="EMBL" id="JACYNJ010000012">
    <property type="protein sequence ID" value="MBD8271615.1"/>
    <property type="molecule type" value="Genomic_DNA"/>
</dbReference>